<gene>
    <name evidence="2" type="ORF">GSOID_T00004352001</name>
</gene>
<dbReference type="CDD" id="cd10527">
    <property type="entry name" value="SET_LSMT"/>
    <property type="match status" value="1"/>
</dbReference>
<feature type="domain" description="SET" evidence="1">
    <location>
        <begin position="10"/>
        <end position="114"/>
    </location>
</feature>
<dbReference type="InterPro" id="IPR001214">
    <property type="entry name" value="SET_dom"/>
</dbReference>
<dbReference type="InParanoid" id="E4X905"/>
<evidence type="ECO:0000313" key="2">
    <source>
        <dbReference type="EMBL" id="CBY18934.1"/>
    </source>
</evidence>
<dbReference type="AlphaFoldDB" id="E4X905"/>
<dbReference type="InterPro" id="IPR046341">
    <property type="entry name" value="SET_dom_sf"/>
</dbReference>
<dbReference type="Proteomes" id="UP000001307">
    <property type="component" value="Unassembled WGS sequence"/>
</dbReference>
<accession>E4X905</accession>
<reference evidence="2" key="1">
    <citation type="journal article" date="2010" name="Science">
        <title>Plasticity of animal genome architecture unmasked by rapid evolution of a pelagic tunicate.</title>
        <authorList>
            <person name="Denoeud F."/>
            <person name="Henriet S."/>
            <person name="Mungpakdee S."/>
            <person name="Aury J.M."/>
            <person name="Da Silva C."/>
            <person name="Brinkmann H."/>
            <person name="Mikhaleva J."/>
            <person name="Olsen L.C."/>
            <person name="Jubin C."/>
            <person name="Canestro C."/>
            <person name="Bouquet J.M."/>
            <person name="Danks G."/>
            <person name="Poulain J."/>
            <person name="Campsteijn C."/>
            <person name="Adamski M."/>
            <person name="Cross I."/>
            <person name="Yadetie F."/>
            <person name="Muffato M."/>
            <person name="Louis A."/>
            <person name="Butcher S."/>
            <person name="Tsagkogeorga G."/>
            <person name="Konrad A."/>
            <person name="Singh S."/>
            <person name="Jensen M.F."/>
            <person name="Cong E.H."/>
            <person name="Eikeseth-Otteraa H."/>
            <person name="Noel B."/>
            <person name="Anthouard V."/>
            <person name="Porcel B.M."/>
            <person name="Kachouri-Lafond R."/>
            <person name="Nishino A."/>
            <person name="Ugolini M."/>
            <person name="Chourrout P."/>
            <person name="Nishida H."/>
            <person name="Aasland R."/>
            <person name="Huzurbazar S."/>
            <person name="Westhof E."/>
            <person name="Delsuc F."/>
            <person name="Lehrach H."/>
            <person name="Reinhardt R."/>
            <person name="Weissenbach J."/>
            <person name="Roy S.W."/>
            <person name="Artiguenave F."/>
            <person name="Postlethwait J.H."/>
            <person name="Manak J.R."/>
            <person name="Thompson E.M."/>
            <person name="Jaillon O."/>
            <person name="Du Pasquier L."/>
            <person name="Boudinot P."/>
            <person name="Liberles D.A."/>
            <person name="Volff J.N."/>
            <person name="Philippe H."/>
            <person name="Lenhard B."/>
            <person name="Roest Crollius H."/>
            <person name="Wincker P."/>
            <person name="Chourrout D."/>
        </authorList>
    </citation>
    <scope>NUCLEOTIDE SEQUENCE [LARGE SCALE GENOMIC DNA]</scope>
</reference>
<dbReference type="Gene3D" id="3.90.1410.10">
    <property type="entry name" value="set domain protein methyltransferase, domain 1"/>
    <property type="match status" value="1"/>
</dbReference>
<evidence type="ECO:0000313" key="3">
    <source>
        <dbReference type="Proteomes" id="UP000001307"/>
    </source>
</evidence>
<dbReference type="InterPro" id="IPR050600">
    <property type="entry name" value="SETD3_SETD6_MTase"/>
</dbReference>
<dbReference type="SUPFAM" id="SSF82199">
    <property type="entry name" value="SET domain"/>
    <property type="match status" value="1"/>
</dbReference>
<organism evidence="2">
    <name type="scientific">Oikopleura dioica</name>
    <name type="common">Tunicate</name>
    <dbReference type="NCBI Taxonomy" id="34765"/>
    <lineage>
        <taxon>Eukaryota</taxon>
        <taxon>Metazoa</taxon>
        <taxon>Chordata</taxon>
        <taxon>Tunicata</taxon>
        <taxon>Appendicularia</taxon>
        <taxon>Copelata</taxon>
        <taxon>Oikopleuridae</taxon>
        <taxon>Oikopleura</taxon>
    </lineage>
</organism>
<dbReference type="GO" id="GO:0016279">
    <property type="term" value="F:protein-lysine N-methyltransferase activity"/>
    <property type="evidence" value="ECO:0007669"/>
    <property type="project" value="TreeGrafter"/>
</dbReference>
<dbReference type="OrthoDB" id="441812at2759"/>
<sequence length="303" mass="34555">MLSQPRVVAELVAKARQDLPVTLNWKDWLWATAIISLGTRFFCADGLKVSIYKNYSWLETGTEFDRAALAPWFDMLNHSRSNNAEFEFDFTTGRLLVTCVSPIKAGEQLFISYGARADDDLLLEYGFCVGSDGEFQQNRVVFSQGQIANACYNITGLTKSNFDEKIILSRKIFSSKEFSDRFFDFEAPDKHLSATKDLIGLKLITFIVWLLSDAKDETELFERTDFVRGMRFQTDKSKAKSWTNLKNYTYATIKELFAQNLKDLEARDKLGGSACRLGEMIQGSCKILREEGADICRHWLAKL</sequence>
<name>E4X905_OIKDI</name>
<dbReference type="EMBL" id="FN653030">
    <property type="protein sequence ID" value="CBY18934.1"/>
    <property type="molecule type" value="Genomic_DNA"/>
</dbReference>
<dbReference type="PANTHER" id="PTHR13271">
    <property type="entry name" value="UNCHARACTERIZED PUTATIVE METHYLTRANSFERASE"/>
    <property type="match status" value="1"/>
</dbReference>
<keyword evidence="3" id="KW-1185">Reference proteome</keyword>
<evidence type="ECO:0000259" key="1">
    <source>
        <dbReference type="PROSITE" id="PS50280"/>
    </source>
</evidence>
<protein>
    <recommendedName>
        <fullName evidence="1">SET domain-containing protein</fullName>
    </recommendedName>
</protein>
<proteinExistence type="predicted"/>
<dbReference type="PROSITE" id="PS50280">
    <property type="entry name" value="SET"/>
    <property type="match status" value="1"/>
</dbReference>
<dbReference type="Pfam" id="PF00856">
    <property type="entry name" value="SET"/>
    <property type="match status" value="1"/>
</dbReference>